<dbReference type="Pfam" id="PF08352">
    <property type="entry name" value="oligo_HPY"/>
    <property type="match status" value="1"/>
</dbReference>
<comment type="caution">
    <text evidence="5">The sequence shown here is derived from an EMBL/GenBank/DDBJ whole genome shotgun (WGS) entry which is preliminary data.</text>
</comment>
<evidence type="ECO:0000313" key="6">
    <source>
        <dbReference type="Proteomes" id="UP001199044"/>
    </source>
</evidence>
<accession>A0ABS7YHI1</accession>
<dbReference type="Pfam" id="PF00005">
    <property type="entry name" value="ABC_tran"/>
    <property type="match status" value="1"/>
</dbReference>
<dbReference type="SMART" id="SM00382">
    <property type="entry name" value="AAA"/>
    <property type="match status" value="1"/>
</dbReference>
<dbReference type="InterPro" id="IPR027417">
    <property type="entry name" value="P-loop_NTPase"/>
</dbReference>
<dbReference type="PANTHER" id="PTHR43776">
    <property type="entry name" value="TRANSPORT ATP-BINDING PROTEIN"/>
    <property type="match status" value="1"/>
</dbReference>
<evidence type="ECO:0000256" key="1">
    <source>
        <dbReference type="ARBA" id="ARBA00022448"/>
    </source>
</evidence>
<name>A0ABS7YHI1_9VIBR</name>
<dbReference type="RefSeq" id="WP_225249599.1">
    <property type="nucleotide sequence ID" value="NZ_JAIWIU010000016.1"/>
</dbReference>
<dbReference type="PROSITE" id="PS50893">
    <property type="entry name" value="ABC_TRANSPORTER_2"/>
    <property type="match status" value="1"/>
</dbReference>
<keyword evidence="6" id="KW-1185">Reference proteome</keyword>
<organism evidence="5 6">
    <name type="scientific">Vibrio tritonius</name>
    <dbReference type="NCBI Taxonomy" id="1435069"/>
    <lineage>
        <taxon>Bacteria</taxon>
        <taxon>Pseudomonadati</taxon>
        <taxon>Pseudomonadota</taxon>
        <taxon>Gammaproteobacteria</taxon>
        <taxon>Vibrionales</taxon>
        <taxon>Vibrionaceae</taxon>
        <taxon>Vibrio</taxon>
    </lineage>
</organism>
<keyword evidence="1" id="KW-0813">Transport</keyword>
<evidence type="ECO:0000259" key="4">
    <source>
        <dbReference type="PROSITE" id="PS50893"/>
    </source>
</evidence>
<evidence type="ECO:0000256" key="2">
    <source>
        <dbReference type="ARBA" id="ARBA00022741"/>
    </source>
</evidence>
<feature type="domain" description="ABC transporter" evidence="4">
    <location>
        <begin position="1"/>
        <end position="242"/>
    </location>
</feature>
<dbReference type="Gene3D" id="3.40.50.300">
    <property type="entry name" value="P-loop containing nucleotide triphosphate hydrolases"/>
    <property type="match status" value="1"/>
</dbReference>
<dbReference type="InterPro" id="IPR003593">
    <property type="entry name" value="AAA+_ATPase"/>
</dbReference>
<sequence length="353" mass="38791">MAGYGRKSSQGIPDIKVLDDINLTLYPGQAVGIIGESGSGKTTLAKVVAGLLPPALGTMKLAGQDLNGPFSLRSKEQCREIQLVFQSADTALNPKHTIRQLLGRPLKAYFGMKRSARELRIKELLDLVKLPHDLIDRKPSALSGGQKQRINLARALAAEPKLIICDEVTSALDTVVGAAILELLKELKQKLNVAYLFISHDIHTVKSLCENVVVMYQGHQVQVAKTALLSTGVLHPYTALLIDSIPQMRQAWIEEPRLATEHLATPSFYSVPDHQETCAFLERCPHKINGICDRNAPSIRSVKGGGQVLCHLKPEFLPLMEDLEQKRSPSGWQRTASINAKDVNYEKSLSTLN</sequence>
<dbReference type="SUPFAM" id="SSF52540">
    <property type="entry name" value="P-loop containing nucleoside triphosphate hydrolases"/>
    <property type="match status" value="1"/>
</dbReference>
<protein>
    <submittedName>
        <fullName evidence="5">ATP-binding cassette domain-containing protein</fullName>
    </submittedName>
</protein>
<keyword evidence="3 5" id="KW-0067">ATP-binding</keyword>
<dbReference type="GO" id="GO:0005524">
    <property type="term" value="F:ATP binding"/>
    <property type="evidence" value="ECO:0007669"/>
    <property type="project" value="UniProtKB-KW"/>
</dbReference>
<evidence type="ECO:0000256" key="3">
    <source>
        <dbReference type="ARBA" id="ARBA00022840"/>
    </source>
</evidence>
<evidence type="ECO:0000313" key="5">
    <source>
        <dbReference type="EMBL" id="MCA2015135.1"/>
    </source>
</evidence>
<dbReference type="InterPro" id="IPR003439">
    <property type="entry name" value="ABC_transporter-like_ATP-bd"/>
</dbReference>
<dbReference type="EMBL" id="JAIWIU010000016">
    <property type="protein sequence ID" value="MCA2015135.1"/>
    <property type="molecule type" value="Genomic_DNA"/>
</dbReference>
<dbReference type="InterPro" id="IPR013563">
    <property type="entry name" value="Oligopep_ABC_C"/>
</dbReference>
<dbReference type="CDD" id="cd03257">
    <property type="entry name" value="ABC_NikE_OppD_transporters"/>
    <property type="match status" value="1"/>
</dbReference>
<dbReference type="InterPro" id="IPR017871">
    <property type="entry name" value="ABC_transporter-like_CS"/>
</dbReference>
<proteinExistence type="predicted"/>
<reference evidence="6" key="1">
    <citation type="submission" date="2023-07" db="EMBL/GenBank/DDBJ databases">
        <title>Molecular identification of indigenous halophilic bacteria isolated from red sea cost, biodegradation of synthetic dyes and assessment of degraded metabolite toxicity.</title>
        <authorList>
            <person name="Chaieb K."/>
            <person name="Altayb H.N."/>
        </authorList>
    </citation>
    <scope>NUCLEOTIDE SEQUENCE [LARGE SCALE GENOMIC DNA]</scope>
    <source>
        <strain evidence="6">K20</strain>
    </source>
</reference>
<dbReference type="Proteomes" id="UP001199044">
    <property type="component" value="Unassembled WGS sequence"/>
</dbReference>
<dbReference type="NCBIfam" id="TIGR01727">
    <property type="entry name" value="oligo_HPY"/>
    <property type="match status" value="1"/>
</dbReference>
<keyword evidence="2" id="KW-0547">Nucleotide-binding</keyword>
<gene>
    <name evidence="5" type="ORF">LDJ79_03370</name>
</gene>
<dbReference type="PROSITE" id="PS00211">
    <property type="entry name" value="ABC_TRANSPORTER_1"/>
    <property type="match status" value="1"/>
</dbReference>
<dbReference type="InterPro" id="IPR050319">
    <property type="entry name" value="ABC_transp_ATP-bind"/>
</dbReference>